<evidence type="ECO:0000256" key="23">
    <source>
        <dbReference type="ARBA" id="ARBA00034000"/>
    </source>
</evidence>
<dbReference type="Pfam" id="PF00912">
    <property type="entry name" value="Transgly"/>
    <property type="match status" value="1"/>
</dbReference>
<evidence type="ECO:0000256" key="11">
    <source>
        <dbReference type="ARBA" id="ARBA00022676"/>
    </source>
</evidence>
<dbReference type="InterPro" id="IPR036950">
    <property type="entry name" value="PBP_transglycosylase"/>
</dbReference>
<keyword evidence="12" id="KW-0808">Transferase</keyword>
<keyword evidence="13 27" id="KW-0812">Transmembrane</keyword>
<keyword evidence="21" id="KW-0511">Multifunctional enzyme</keyword>
<evidence type="ECO:0000259" key="30">
    <source>
        <dbReference type="Pfam" id="PF17092"/>
    </source>
</evidence>
<evidence type="ECO:0000256" key="16">
    <source>
        <dbReference type="ARBA" id="ARBA00022968"/>
    </source>
</evidence>
<evidence type="ECO:0000256" key="2">
    <source>
        <dbReference type="ARBA" id="ARBA00004752"/>
    </source>
</evidence>
<keyword evidence="8" id="KW-0997">Cell inner membrane</keyword>
<feature type="region of interest" description="Disordered" evidence="26">
    <location>
        <begin position="1"/>
        <end position="27"/>
    </location>
</feature>
<sequence length="853" mass="92015">MNTPPPAIEAPVVPPRPDKIAPPTPPKRPPFRLFGGFLRSLFILAAVVALGGSVAAYGLYRSLEAGLPDYRWLADYSPPQMSRIYAGDSRLMAELAAERRVFVPIEAIPRRLQQAFISAEDQNFESHRGVDPVAVMRAIITNIEQYGTGRRMVGASTITQQVAKNMLVGSDRTVLRKAREALLAMRLENALPKSRILEIYLNEIFLGAQAYGVAAAAQAYFNKSLEELTTSEMAFLAALPKAPNNYNPLRFPEQARIRRNWVLDRMLDDGVITAAEASAARAETILARPFRRPEVVPVGGHFTEDVRRELISRFGQEQTQGGGLVVRTSLDPALQAATEVALRNGLLAFDRRRGGWRGPLAKSAHGATEWLPALEAFGRPPGMLPEWRQAVVIELREREARVGWFERAHSRAPAEPRTGTILLEDLAWARPVLPSQGVQPVRLGNAPRRMSDVLALGDVIMIEPAPSAAPAAGTAPARNAPAARADRVLLRQIPDVEGAVVALDPNTGRVLAMAGGWSFERSQFNRASQALRQPGSSFKPYVYIAALEQGIPPNQRFLDGGVEVATPQGVWRPGNYGGGSSGGYVTMRNALERSLNLVTVRIAQDVGMDRVSETAARFGVIENMPRFLSMSLGAGETTVLRQAAAYASFVNGGKRVEPTLIDSVQDQRGRVIWRSSNRECAGCASGPEGGPPRFTDNRRQIADPIAAFQITSILQGAVQRGTGARAGAGLNRPVAGKTGTTDDYKDNWFVGFTPDIVIAVWVGYDDPRSLGQGETGGTNAAPIFREVLAAALQGSPAVPFRAPPGVALVRIQTDRGETILEAFRPGTENSATMPTEMGSGAAARVDSGLGGLY</sequence>
<dbReference type="EC" id="3.4.16.4" evidence="5"/>
<evidence type="ECO:0000259" key="29">
    <source>
        <dbReference type="Pfam" id="PF00912"/>
    </source>
</evidence>
<keyword evidence="17" id="KW-0573">Peptidoglycan synthesis</keyword>
<dbReference type="InterPro" id="IPR012338">
    <property type="entry name" value="Beta-lactam/transpept-like"/>
</dbReference>
<keyword evidence="16" id="KW-0735">Signal-anchor</keyword>
<name>A0ABZ0PI91_9PROT</name>
<proteinExistence type="inferred from homology"/>
<evidence type="ECO:0000256" key="15">
    <source>
        <dbReference type="ARBA" id="ARBA00022960"/>
    </source>
</evidence>
<accession>A0ABZ0PI91</accession>
<keyword evidence="11" id="KW-0328">Glycosyltransferase</keyword>
<evidence type="ECO:0000256" key="22">
    <source>
        <dbReference type="ARBA" id="ARBA00023316"/>
    </source>
</evidence>
<keyword evidence="15" id="KW-0133">Cell shape</keyword>
<evidence type="ECO:0000313" key="32">
    <source>
        <dbReference type="Proteomes" id="UP001305521"/>
    </source>
</evidence>
<dbReference type="Gene3D" id="1.10.3810.10">
    <property type="entry name" value="Biosynthetic peptidoglycan transglycosylase-like"/>
    <property type="match status" value="1"/>
</dbReference>
<evidence type="ECO:0000259" key="28">
    <source>
        <dbReference type="Pfam" id="PF00905"/>
    </source>
</evidence>
<comment type="catalytic activity">
    <reaction evidence="25">
        <text>[GlcNAc-(1-&gt;4)-Mur2Ac(oyl-L-Ala-gamma-D-Glu-L-Lys-D-Ala-D-Ala)](n)-di-trans,octa-cis-undecaprenyl diphosphate + beta-D-GlcNAc-(1-&gt;4)-Mur2Ac(oyl-L-Ala-gamma-D-Glu-L-Lys-D-Ala-D-Ala)-di-trans,octa-cis-undecaprenyl diphosphate = [GlcNAc-(1-&gt;4)-Mur2Ac(oyl-L-Ala-gamma-D-Glu-L-Lys-D-Ala-D-Ala)](n+1)-di-trans,octa-cis-undecaprenyl diphosphate + di-trans,octa-cis-undecaprenyl diphosphate + H(+)</text>
        <dbReference type="Rhea" id="RHEA:23708"/>
        <dbReference type="Rhea" id="RHEA-COMP:9602"/>
        <dbReference type="Rhea" id="RHEA-COMP:9603"/>
        <dbReference type="ChEBI" id="CHEBI:15378"/>
        <dbReference type="ChEBI" id="CHEBI:58405"/>
        <dbReference type="ChEBI" id="CHEBI:60033"/>
        <dbReference type="ChEBI" id="CHEBI:78435"/>
        <dbReference type="EC" id="2.4.99.28"/>
    </reaction>
</comment>
<evidence type="ECO:0000256" key="7">
    <source>
        <dbReference type="ARBA" id="ARBA00022475"/>
    </source>
</evidence>
<comment type="similarity">
    <text evidence="3">In the C-terminal section; belongs to the transpeptidase family.</text>
</comment>
<dbReference type="InterPro" id="IPR001264">
    <property type="entry name" value="Glyco_trans_51"/>
</dbReference>
<dbReference type="InterPro" id="IPR031376">
    <property type="entry name" value="PCB_OB"/>
</dbReference>
<dbReference type="NCBIfam" id="TIGR02074">
    <property type="entry name" value="PBP_1a_fam"/>
    <property type="match status" value="1"/>
</dbReference>
<keyword evidence="10" id="KW-0645">Protease</keyword>
<evidence type="ECO:0000256" key="20">
    <source>
        <dbReference type="ARBA" id="ARBA00023251"/>
    </source>
</evidence>
<evidence type="ECO:0000256" key="21">
    <source>
        <dbReference type="ARBA" id="ARBA00023268"/>
    </source>
</evidence>
<evidence type="ECO:0000256" key="3">
    <source>
        <dbReference type="ARBA" id="ARBA00007090"/>
    </source>
</evidence>
<dbReference type="Gene3D" id="2.40.50.140">
    <property type="entry name" value="Nucleic acid-binding proteins"/>
    <property type="match status" value="1"/>
</dbReference>
<dbReference type="PANTHER" id="PTHR32282:SF27">
    <property type="entry name" value="PENICILLIN-BINDING PROTEIN 1A"/>
    <property type="match status" value="1"/>
</dbReference>
<keyword evidence="20" id="KW-0046">Antibiotic resistance</keyword>
<evidence type="ECO:0000256" key="19">
    <source>
        <dbReference type="ARBA" id="ARBA00023136"/>
    </source>
</evidence>
<dbReference type="EC" id="2.4.99.28" evidence="24"/>
<evidence type="ECO:0000256" key="27">
    <source>
        <dbReference type="SAM" id="Phobius"/>
    </source>
</evidence>
<evidence type="ECO:0000256" key="17">
    <source>
        <dbReference type="ARBA" id="ARBA00022984"/>
    </source>
</evidence>
<dbReference type="InterPro" id="IPR012340">
    <property type="entry name" value="NA-bd_OB-fold"/>
</dbReference>
<evidence type="ECO:0000256" key="26">
    <source>
        <dbReference type="SAM" id="MobiDB-lite"/>
    </source>
</evidence>
<feature type="domain" description="Penicillin-binding protein OB-like" evidence="30">
    <location>
        <begin position="356"/>
        <end position="496"/>
    </location>
</feature>
<dbReference type="SUPFAM" id="SSF53955">
    <property type="entry name" value="Lysozyme-like"/>
    <property type="match status" value="1"/>
</dbReference>
<evidence type="ECO:0000313" key="31">
    <source>
        <dbReference type="EMBL" id="WPB85340.1"/>
    </source>
</evidence>
<feature type="transmembrane region" description="Helical" evidence="27">
    <location>
        <begin position="37"/>
        <end position="60"/>
    </location>
</feature>
<comment type="pathway">
    <text evidence="2">Cell wall biogenesis; peptidoglycan biosynthesis.</text>
</comment>
<keyword evidence="14" id="KW-0378">Hydrolase</keyword>
<keyword evidence="32" id="KW-1185">Reference proteome</keyword>
<keyword evidence="22" id="KW-0961">Cell wall biogenesis/degradation</keyword>
<evidence type="ECO:0000256" key="12">
    <source>
        <dbReference type="ARBA" id="ARBA00022679"/>
    </source>
</evidence>
<keyword evidence="18 27" id="KW-1133">Transmembrane helix</keyword>
<dbReference type="InterPro" id="IPR001460">
    <property type="entry name" value="PCN-bd_Tpept"/>
</dbReference>
<dbReference type="InterPro" id="IPR023346">
    <property type="entry name" value="Lysozyme-like_dom_sf"/>
</dbReference>
<evidence type="ECO:0000256" key="13">
    <source>
        <dbReference type="ARBA" id="ARBA00022692"/>
    </source>
</evidence>
<dbReference type="Pfam" id="PF17092">
    <property type="entry name" value="PCB_OB"/>
    <property type="match status" value="1"/>
</dbReference>
<feature type="domain" description="Glycosyl transferase family 51" evidence="29">
    <location>
        <begin position="90"/>
        <end position="266"/>
    </location>
</feature>
<evidence type="ECO:0000256" key="18">
    <source>
        <dbReference type="ARBA" id="ARBA00022989"/>
    </source>
</evidence>
<evidence type="ECO:0000256" key="1">
    <source>
        <dbReference type="ARBA" id="ARBA00004249"/>
    </source>
</evidence>
<dbReference type="PANTHER" id="PTHR32282">
    <property type="entry name" value="BINDING PROTEIN TRANSPEPTIDASE, PUTATIVE-RELATED"/>
    <property type="match status" value="1"/>
</dbReference>
<dbReference type="SUPFAM" id="SSF56601">
    <property type="entry name" value="beta-lactamase/transpeptidase-like"/>
    <property type="match status" value="1"/>
</dbReference>
<protein>
    <recommendedName>
        <fullName evidence="6">Penicillin-binding protein 1A</fullName>
        <ecNumber evidence="24">2.4.99.28</ecNumber>
        <ecNumber evidence="5">3.4.16.4</ecNumber>
    </recommendedName>
</protein>
<evidence type="ECO:0000256" key="14">
    <source>
        <dbReference type="ARBA" id="ARBA00022801"/>
    </source>
</evidence>
<evidence type="ECO:0000256" key="6">
    <source>
        <dbReference type="ARBA" id="ARBA00018638"/>
    </source>
</evidence>
<comment type="catalytic activity">
    <reaction evidence="23">
        <text>Preferential cleavage: (Ac)2-L-Lys-D-Ala-|-D-Ala. Also transpeptidation of peptidyl-alanyl moieties that are N-acyl substituents of D-alanine.</text>
        <dbReference type="EC" id="3.4.16.4"/>
    </reaction>
</comment>
<evidence type="ECO:0000256" key="25">
    <source>
        <dbReference type="ARBA" id="ARBA00049902"/>
    </source>
</evidence>
<dbReference type="EMBL" id="CP137852">
    <property type="protein sequence ID" value="WPB85340.1"/>
    <property type="molecule type" value="Genomic_DNA"/>
</dbReference>
<dbReference type="Proteomes" id="UP001305521">
    <property type="component" value="Chromosome"/>
</dbReference>
<keyword evidence="19 27" id="KW-0472">Membrane</keyword>
<comment type="similarity">
    <text evidence="4">In the N-terminal section; belongs to the glycosyltransferase 51 family.</text>
</comment>
<evidence type="ECO:0000256" key="10">
    <source>
        <dbReference type="ARBA" id="ARBA00022670"/>
    </source>
</evidence>
<organism evidence="31 32">
    <name type="scientific">Sediminicoccus rosea</name>
    <dbReference type="NCBI Taxonomy" id="1225128"/>
    <lineage>
        <taxon>Bacteria</taxon>
        <taxon>Pseudomonadati</taxon>
        <taxon>Pseudomonadota</taxon>
        <taxon>Alphaproteobacteria</taxon>
        <taxon>Acetobacterales</taxon>
        <taxon>Roseomonadaceae</taxon>
        <taxon>Sediminicoccus</taxon>
    </lineage>
</organism>
<keyword evidence="7" id="KW-1003">Cell membrane</keyword>
<comment type="subcellular location">
    <subcellularLocation>
        <location evidence="1">Cell inner membrane</location>
        <topology evidence="1">Single-pass type II membrane protein</topology>
    </subcellularLocation>
</comment>
<reference evidence="31 32" key="1">
    <citation type="submission" date="2023-11" db="EMBL/GenBank/DDBJ databases">
        <title>Arctic aerobic anoxygenic photoheterotroph Sediminicoccus rosea KRV36 adapts its photosynthesis to long days of polar summer.</title>
        <authorList>
            <person name="Tomasch J."/>
            <person name="Kopejtka K."/>
            <person name="Bily T."/>
            <person name="Gardiner A.T."/>
            <person name="Gardian Z."/>
            <person name="Shivaramu S."/>
            <person name="Koblizek M."/>
            <person name="Engelhardt F."/>
            <person name="Kaftan D."/>
        </authorList>
    </citation>
    <scope>NUCLEOTIDE SEQUENCE [LARGE SCALE GENOMIC DNA]</scope>
    <source>
        <strain evidence="31 32">R-30</strain>
    </source>
</reference>
<dbReference type="Gene3D" id="3.40.710.10">
    <property type="entry name" value="DD-peptidase/beta-lactamase superfamily"/>
    <property type="match status" value="2"/>
</dbReference>
<evidence type="ECO:0000256" key="9">
    <source>
        <dbReference type="ARBA" id="ARBA00022645"/>
    </source>
</evidence>
<dbReference type="Pfam" id="PF00905">
    <property type="entry name" value="Transpeptidase"/>
    <property type="match status" value="1"/>
</dbReference>
<dbReference type="InterPro" id="IPR050396">
    <property type="entry name" value="Glycosyltr_51/Transpeptidase"/>
</dbReference>
<gene>
    <name evidence="31" type="ORF">R9Z33_00360</name>
</gene>
<keyword evidence="9" id="KW-0121">Carboxypeptidase</keyword>
<evidence type="ECO:0000256" key="8">
    <source>
        <dbReference type="ARBA" id="ARBA00022519"/>
    </source>
</evidence>
<evidence type="ECO:0000256" key="24">
    <source>
        <dbReference type="ARBA" id="ARBA00044770"/>
    </source>
</evidence>
<feature type="domain" description="Penicillin-binding protein transpeptidase" evidence="28">
    <location>
        <begin position="498"/>
        <end position="788"/>
    </location>
</feature>
<evidence type="ECO:0000256" key="5">
    <source>
        <dbReference type="ARBA" id="ARBA00012448"/>
    </source>
</evidence>
<dbReference type="RefSeq" id="WP_318649306.1">
    <property type="nucleotide sequence ID" value="NZ_CP137852.1"/>
</dbReference>
<evidence type="ECO:0000256" key="4">
    <source>
        <dbReference type="ARBA" id="ARBA00007739"/>
    </source>
</evidence>